<reference evidence="2" key="1">
    <citation type="submission" date="2016-10" db="EMBL/GenBank/DDBJ databases">
        <title>Comparative genomics uncovers the prolific and rare metabolic potential of the cyanobacterial genus Moorea.</title>
        <authorList>
            <person name="Leao T."/>
            <person name="Castelao G."/>
            <person name="Korobeynikov A."/>
            <person name="Monroe E.A."/>
            <person name="Podell S."/>
            <person name="Glukhov E."/>
            <person name="Allen E."/>
            <person name="Gerwick W.H."/>
            <person name="Gerwick L."/>
        </authorList>
    </citation>
    <scope>NUCLEOTIDE SEQUENCE [LARGE SCALE GENOMIC DNA]</scope>
    <source>
        <strain evidence="2">JHB</strain>
    </source>
</reference>
<proteinExistence type="predicted"/>
<dbReference type="InterPro" id="IPR027417">
    <property type="entry name" value="P-loop_NTPase"/>
</dbReference>
<name>A0A1D9G1T6_MOOP1</name>
<evidence type="ECO:0000313" key="2">
    <source>
        <dbReference type="Proteomes" id="UP000176944"/>
    </source>
</evidence>
<accession>A0A1D9G1T6</accession>
<dbReference type="Pfam" id="PF13469">
    <property type="entry name" value="Sulfotransfer_3"/>
    <property type="match status" value="1"/>
</dbReference>
<organism evidence="1 2">
    <name type="scientific">Moorena producens (strain JHB)</name>
    <dbReference type="NCBI Taxonomy" id="1454205"/>
    <lineage>
        <taxon>Bacteria</taxon>
        <taxon>Bacillati</taxon>
        <taxon>Cyanobacteriota</taxon>
        <taxon>Cyanophyceae</taxon>
        <taxon>Coleofasciculales</taxon>
        <taxon>Coleofasciculaceae</taxon>
        <taxon>Moorena</taxon>
    </lineage>
</organism>
<dbReference type="Proteomes" id="UP000176944">
    <property type="component" value="Chromosome"/>
</dbReference>
<gene>
    <name evidence="1" type="ORF">BJP36_18360</name>
</gene>
<sequence>MISQNILIAIGYFKTGSSWLDRHLFKNPSSGFIWWSDPSLRHQIVGPHPLAFDLAKCSEKIQSSIPSSLNDKIPVIALERLSGHPHSGGYDSKEIADRLIALFPKARILIVIREQKQMILSTYNQYVRASGPCSLRNYIGQPTFRGYKIPLFSLDHFAYNFLIDYYQKLFGRSNVLVLPYEQFKTDPKRFVAQILEFNGIKDCAALVETLPYHDRVNSSLSWMATLLMGTLNPLIMKPSQLNTSPLLPLNVCNRRFVGYLQELERKLPLAILKPCNSAIKDRLMATITEVVGDYYQESNAITSELIGIDLSQYNYDMPVDYSFFAGNGTESKGNLANNQVLSSASSSKLD</sequence>
<dbReference type="SUPFAM" id="SSF52540">
    <property type="entry name" value="P-loop containing nucleoside triphosphate hydrolases"/>
    <property type="match status" value="1"/>
</dbReference>
<dbReference type="AlphaFoldDB" id="A0A1D9G1T6"/>
<evidence type="ECO:0000313" key="1">
    <source>
        <dbReference type="EMBL" id="AOY81586.1"/>
    </source>
</evidence>
<dbReference type="Gene3D" id="3.40.50.300">
    <property type="entry name" value="P-loop containing nucleotide triphosphate hydrolases"/>
    <property type="match status" value="1"/>
</dbReference>
<protein>
    <submittedName>
        <fullName evidence="1">Sulfotransferase</fullName>
    </submittedName>
</protein>
<dbReference type="EMBL" id="CP017708">
    <property type="protein sequence ID" value="AOY81586.1"/>
    <property type="molecule type" value="Genomic_DNA"/>
</dbReference>